<organism evidence="2 3">
    <name type="scientific">Cohnella faecalis</name>
    <dbReference type="NCBI Taxonomy" id="2315694"/>
    <lineage>
        <taxon>Bacteria</taxon>
        <taxon>Bacillati</taxon>
        <taxon>Bacillota</taxon>
        <taxon>Bacilli</taxon>
        <taxon>Bacillales</taxon>
        <taxon>Paenibacillaceae</taxon>
        <taxon>Cohnella</taxon>
    </lineage>
</organism>
<dbReference type="AlphaFoldDB" id="A0A398CF16"/>
<evidence type="ECO:0000313" key="3">
    <source>
        <dbReference type="Proteomes" id="UP000266340"/>
    </source>
</evidence>
<evidence type="ECO:0000256" key="1">
    <source>
        <dbReference type="ARBA" id="ARBA00006547"/>
    </source>
</evidence>
<dbReference type="Pfam" id="PF00797">
    <property type="entry name" value="Acetyltransf_2"/>
    <property type="match status" value="1"/>
</dbReference>
<dbReference type="EMBL" id="QXJM01000039">
    <property type="protein sequence ID" value="RIE01786.1"/>
    <property type="molecule type" value="Genomic_DNA"/>
</dbReference>
<dbReference type="PANTHER" id="PTHR11786">
    <property type="entry name" value="N-HYDROXYARYLAMINE O-ACETYLTRANSFERASE"/>
    <property type="match status" value="1"/>
</dbReference>
<proteinExistence type="inferred from homology"/>
<dbReference type="Proteomes" id="UP000266340">
    <property type="component" value="Unassembled WGS sequence"/>
</dbReference>
<name>A0A398CF16_9BACL</name>
<comment type="caution">
    <text evidence="2">The sequence shown here is derived from an EMBL/GenBank/DDBJ whole genome shotgun (WGS) entry which is preliminary data.</text>
</comment>
<dbReference type="SUPFAM" id="SSF54001">
    <property type="entry name" value="Cysteine proteinases"/>
    <property type="match status" value="1"/>
</dbReference>
<dbReference type="RefSeq" id="WP_119149844.1">
    <property type="nucleotide sequence ID" value="NZ_JBHSOV010000032.1"/>
</dbReference>
<keyword evidence="3" id="KW-1185">Reference proteome</keyword>
<evidence type="ECO:0000313" key="2">
    <source>
        <dbReference type="EMBL" id="RIE01786.1"/>
    </source>
</evidence>
<sequence>MMIMTMEERSAYLKRLGIREIQAPTRTFLFELHKAHVNKLSWQTIDIFAGQPASMDVRESIQLMIGGRSGYCFQLNGAFCALLRSLGYRVSMHRAGVQPLGEAPRVNSFHLGLTVSMAGESNEEDETWIVDAGLGDMPYEPIPLRMGEYEQSPYTYKVVESGVVRDGWRLEHDPFASFAGVDFAPGIVQDISEFNSKHEYYSQSAESPWTQLLLVRHRHEQGSNELRGCIWSKRDRSGIEKTEIRTKSDWFALLGDVFGERLVRYSRQERDELWQKVKRKHEEWKRSNL</sequence>
<dbReference type="InterPro" id="IPR038765">
    <property type="entry name" value="Papain-like_cys_pep_sf"/>
</dbReference>
<dbReference type="InterPro" id="IPR001447">
    <property type="entry name" value="Arylamine_N-AcTrfase"/>
</dbReference>
<protein>
    <submittedName>
        <fullName evidence="2">Arylamine N-acetyltransferase</fullName>
    </submittedName>
</protein>
<dbReference type="OrthoDB" id="7181050at2"/>
<dbReference type="Gene3D" id="2.40.128.150">
    <property type="entry name" value="Cysteine proteinases"/>
    <property type="match status" value="1"/>
</dbReference>
<dbReference type="GO" id="GO:0016407">
    <property type="term" value="F:acetyltransferase activity"/>
    <property type="evidence" value="ECO:0007669"/>
    <property type="project" value="InterPro"/>
</dbReference>
<keyword evidence="2" id="KW-0808">Transferase</keyword>
<accession>A0A398CF16</accession>
<comment type="similarity">
    <text evidence="1">Belongs to the arylamine N-acetyltransferase family.</text>
</comment>
<gene>
    <name evidence="2" type="ORF">D3H35_13370</name>
</gene>
<dbReference type="PANTHER" id="PTHR11786:SF0">
    <property type="entry name" value="ARYLAMINE N-ACETYLTRANSFERASE 4-RELATED"/>
    <property type="match status" value="1"/>
</dbReference>
<dbReference type="Gene3D" id="3.30.2140.10">
    <property type="entry name" value="Arylamine N-acetyltransferase"/>
    <property type="match status" value="1"/>
</dbReference>
<reference evidence="2 3" key="1">
    <citation type="submission" date="2018-09" db="EMBL/GenBank/DDBJ databases">
        <title>Cohnella cavernae sp. nov., isolated from a karst cave.</title>
        <authorList>
            <person name="Zhu H."/>
        </authorList>
    </citation>
    <scope>NUCLEOTIDE SEQUENCE [LARGE SCALE GENOMIC DNA]</scope>
    <source>
        <strain evidence="2 3">K2E09-144</strain>
    </source>
</reference>